<dbReference type="Gene3D" id="3.30.1540.10">
    <property type="entry name" value="formyl-coa transferase, domain 3"/>
    <property type="match status" value="1"/>
</dbReference>
<dbReference type="GO" id="GO:0008410">
    <property type="term" value="F:CoA-transferase activity"/>
    <property type="evidence" value="ECO:0007669"/>
    <property type="project" value="TreeGrafter"/>
</dbReference>
<dbReference type="AlphaFoldDB" id="A0A2W1NVW9"/>
<dbReference type="Gene3D" id="3.40.50.10540">
    <property type="entry name" value="Crotonobetainyl-coa:carnitine coa-transferase, domain 1"/>
    <property type="match status" value="1"/>
</dbReference>
<dbReference type="SUPFAM" id="SSF89796">
    <property type="entry name" value="CoA-transferase family III (CaiB/BaiF)"/>
    <property type="match status" value="1"/>
</dbReference>
<proteinExistence type="predicted"/>
<dbReference type="InterPro" id="IPR044855">
    <property type="entry name" value="CoA-Trfase_III_dom3_sf"/>
</dbReference>
<name>A0A2W1NVW9_9FLAO</name>
<evidence type="ECO:0000313" key="3">
    <source>
        <dbReference type="Proteomes" id="UP000249248"/>
    </source>
</evidence>
<organism evidence="2 3">
    <name type="scientific">Putridiphycobacter roseus</name>
    <dbReference type="NCBI Taxonomy" id="2219161"/>
    <lineage>
        <taxon>Bacteria</taxon>
        <taxon>Pseudomonadati</taxon>
        <taxon>Bacteroidota</taxon>
        <taxon>Flavobacteriia</taxon>
        <taxon>Flavobacteriales</taxon>
        <taxon>Crocinitomicaceae</taxon>
        <taxon>Putridiphycobacter</taxon>
    </lineage>
</organism>
<dbReference type="InterPro" id="IPR050483">
    <property type="entry name" value="CoA-transferase_III_domain"/>
</dbReference>
<dbReference type="OrthoDB" id="9797653at2"/>
<dbReference type="InterPro" id="IPR023606">
    <property type="entry name" value="CoA-Trfase_III_dom_1_sf"/>
</dbReference>
<dbReference type="Pfam" id="PF02515">
    <property type="entry name" value="CoA_transf_3"/>
    <property type="match status" value="1"/>
</dbReference>
<dbReference type="InterPro" id="IPR003673">
    <property type="entry name" value="CoA-Trfase_fam_III"/>
</dbReference>
<dbReference type="EMBL" id="QKSB01000001">
    <property type="protein sequence ID" value="PZE18968.1"/>
    <property type="molecule type" value="Genomic_DNA"/>
</dbReference>
<evidence type="ECO:0000313" key="2">
    <source>
        <dbReference type="EMBL" id="PZE18968.1"/>
    </source>
</evidence>
<dbReference type="PANTHER" id="PTHR48207">
    <property type="entry name" value="SUCCINATE--HYDROXYMETHYLGLUTARATE COA-TRANSFERASE"/>
    <property type="match status" value="1"/>
</dbReference>
<accession>A0A2W1NVW9</accession>
<keyword evidence="1 2" id="KW-0808">Transferase</keyword>
<sequence length="353" mass="39099">MRLENLKVVELASVLAGPAVGMFFAELGAQVIKIENKKNKGDVTRTWKLPTEDKSKSSSAYFAAVNYGKQHLFLDLLDTDDFQQVLQLIREADIVITNFKKGDDFKFKLDYKTLKALNPSLIYGAINGFGVDSDRVAYDLILQAETGYMAMNGTSNSGPIKMPVAMIDILAAHQLKEGLLIALLNRKEDKGALVTVSLYDAAITSLVNQASNFLMANHIAKPIGSLHPNIAPYGELFETKDALKITFAIGSDKQFRLLMDHLNLSPLVHDASFKSNAERVVNRVLLSELMQKKIALMKGEPLLDFCHTHFIPAGEIKNIQKVFEVQASKSLVLESFIEKQPIKVVKSIAFKIS</sequence>
<dbReference type="Proteomes" id="UP000249248">
    <property type="component" value="Unassembled WGS sequence"/>
</dbReference>
<protein>
    <submittedName>
        <fullName evidence="2">CoA transferase</fullName>
    </submittedName>
</protein>
<evidence type="ECO:0000256" key="1">
    <source>
        <dbReference type="ARBA" id="ARBA00022679"/>
    </source>
</evidence>
<reference evidence="2 3" key="1">
    <citation type="submission" date="2018-06" db="EMBL/GenBank/DDBJ databases">
        <title>The draft genome sequence of Crocinitomix sp. SM1701.</title>
        <authorList>
            <person name="Zhang X."/>
        </authorList>
    </citation>
    <scope>NUCLEOTIDE SEQUENCE [LARGE SCALE GENOMIC DNA]</scope>
    <source>
        <strain evidence="2 3">SM1701</strain>
    </source>
</reference>
<gene>
    <name evidence="2" type="ORF">DNU06_01360</name>
</gene>
<comment type="caution">
    <text evidence="2">The sequence shown here is derived from an EMBL/GenBank/DDBJ whole genome shotgun (WGS) entry which is preliminary data.</text>
</comment>
<keyword evidence="3" id="KW-1185">Reference proteome</keyword>
<dbReference type="PANTHER" id="PTHR48207:SF3">
    <property type="entry name" value="SUCCINATE--HYDROXYMETHYLGLUTARATE COA-TRANSFERASE"/>
    <property type="match status" value="1"/>
</dbReference>